<proteinExistence type="inferred from homology"/>
<feature type="transmembrane region" description="Helical" evidence="9">
    <location>
        <begin position="332"/>
        <end position="353"/>
    </location>
</feature>
<feature type="transmembrane region" description="Helical" evidence="9">
    <location>
        <begin position="433"/>
        <end position="458"/>
    </location>
</feature>
<evidence type="ECO:0000313" key="11">
    <source>
        <dbReference type="EMBL" id="CAD7627203.1"/>
    </source>
</evidence>
<keyword evidence="5" id="KW-0547">Nucleotide-binding</keyword>
<dbReference type="Gene3D" id="3.40.50.300">
    <property type="entry name" value="P-loop containing nucleotide triphosphate hydrolases"/>
    <property type="match status" value="1"/>
</dbReference>
<dbReference type="InterPro" id="IPR017871">
    <property type="entry name" value="ABC_transporter-like_CS"/>
</dbReference>
<dbReference type="EMBL" id="CAJPIZ010004525">
    <property type="protein sequence ID" value="CAG2107633.1"/>
    <property type="molecule type" value="Genomic_DNA"/>
</dbReference>
<dbReference type="OrthoDB" id="10042850at2759"/>
<gene>
    <name evidence="11" type="ORF">OSB1V03_LOCUS7633</name>
</gene>
<dbReference type="PROSITE" id="PS50893">
    <property type="entry name" value="ABC_TRANSPORTER_2"/>
    <property type="match status" value="1"/>
</dbReference>
<keyword evidence="4 9" id="KW-0812">Transmembrane</keyword>
<sequence>MSYRVSHHIIREKTIINGISGYFRSGQITAILGPSGCGKSSLLNCLAGIKKKGVFGSISITTKKKLKISVIGQEDRLDPRLSVREALNYASRLKSLDKTDHKLNVNAILKRLDIESCADVRAKRCSGGQRKRVSIALELVSRPNILILDEPTSGLDTSTTWQLINTLLDLTQQSEKGQPMAVVATIHQPSGKLFNLFHSVYIMSYDGQCIYQGTPQSMVNFMAQYGVKCPKFHNPSDYILEVASKEHGIGKPMLLTSIMKIEALDLIPHEHKIVASKEHGIGKPMLLTSIMKIEALDLIPHEHKIVPHFKYNTCSDIWTLTKRSFVLSYRDIWLLHLRIVANIATVLLLVGFWGPESGKLSGCPDNFVVDGADFVKTFERVADKLNENFACLVFVVMFTWFGAIFAVLLTFPAEMHTFLKEYRNGWYSVYSYYMAKVIVDTFWQLTIPLLMIIPAFVGTGQFYETERWRFHYFIAICLLLALSSTSMGLIVSAYLMDSPTAAAFIGIVTAFPLFLFSGFMIPVKDMPNGFRHSTWGNFIRFTLEGTTTAIYGFNRCRADPIGPKKAPIDWGSLITEQQMTAILASDHINADALMNTMSLFSGQVSDEAQSVIMTKMDYHDNDMYRAIVMLVVIMVVLKVGTYFILLRKVKTVDA</sequence>
<feature type="non-terminal residue" evidence="11">
    <location>
        <position position="654"/>
    </location>
</feature>
<keyword evidence="12" id="KW-1185">Reference proteome</keyword>
<dbReference type="SUPFAM" id="SSF52540">
    <property type="entry name" value="P-loop containing nucleoside triphosphate hydrolases"/>
    <property type="match status" value="1"/>
</dbReference>
<dbReference type="GO" id="GO:0005524">
    <property type="term" value="F:ATP binding"/>
    <property type="evidence" value="ECO:0007669"/>
    <property type="project" value="UniProtKB-KW"/>
</dbReference>
<evidence type="ECO:0000256" key="4">
    <source>
        <dbReference type="ARBA" id="ARBA00022692"/>
    </source>
</evidence>
<evidence type="ECO:0000256" key="8">
    <source>
        <dbReference type="ARBA" id="ARBA00023136"/>
    </source>
</evidence>
<name>A0A7R9KSH0_9ACAR</name>
<dbReference type="EMBL" id="OC859100">
    <property type="protein sequence ID" value="CAD7627203.1"/>
    <property type="molecule type" value="Genomic_DNA"/>
</dbReference>
<keyword evidence="3" id="KW-0813">Transport</keyword>
<evidence type="ECO:0000256" key="7">
    <source>
        <dbReference type="ARBA" id="ARBA00022989"/>
    </source>
</evidence>
<dbReference type="InterPro" id="IPR050352">
    <property type="entry name" value="ABCG_transporters"/>
</dbReference>
<dbReference type="InterPro" id="IPR027417">
    <property type="entry name" value="P-loop_NTPase"/>
</dbReference>
<dbReference type="PANTHER" id="PTHR48041">
    <property type="entry name" value="ABC TRANSPORTER G FAMILY MEMBER 28"/>
    <property type="match status" value="1"/>
</dbReference>
<dbReference type="Pfam" id="PF19055">
    <property type="entry name" value="ABC2_membrane_7"/>
    <property type="match status" value="1"/>
</dbReference>
<accession>A0A7R9KSH0</accession>
<dbReference type="GO" id="GO:0016887">
    <property type="term" value="F:ATP hydrolysis activity"/>
    <property type="evidence" value="ECO:0007669"/>
    <property type="project" value="InterPro"/>
</dbReference>
<dbReference type="InterPro" id="IPR003593">
    <property type="entry name" value="AAA+_ATPase"/>
</dbReference>
<dbReference type="Proteomes" id="UP000759131">
    <property type="component" value="Unassembled WGS sequence"/>
</dbReference>
<dbReference type="PROSITE" id="PS00211">
    <property type="entry name" value="ABC_TRANSPORTER_1"/>
    <property type="match status" value="1"/>
</dbReference>
<evidence type="ECO:0000256" key="3">
    <source>
        <dbReference type="ARBA" id="ARBA00022448"/>
    </source>
</evidence>
<evidence type="ECO:0000259" key="10">
    <source>
        <dbReference type="PROSITE" id="PS50893"/>
    </source>
</evidence>
<comment type="similarity">
    <text evidence="2">Belongs to the ABC transporter superfamily. ABCG family. Eye pigment precursor importer (TC 3.A.1.204) subfamily.</text>
</comment>
<dbReference type="SMART" id="SM00382">
    <property type="entry name" value="AAA"/>
    <property type="match status" value="1"/>
</dbReference>
<feature type="transmembrane region" description="Helical" evidence="9">
    <location>
        <begin position="623"/>
        <end position="645"/>
    </location>
</feature>
<dbReference type="Pfam" id="PF01061">
    <property type="entry name" value="ABC2_membrane"/>
    <property type="match status" value="1"/>
</dbReference>
<feature type="transmembrane region" description="Helical" evidence="9">
    <location>
        <begin position="501"/>
        <end position="523"/>
    </location>
</feature>
<comment type="subcellular location">
    <subcellularLocation>
        <location evidence="1">Membrane</location>
        <topology evidence="1">Multi-pass membrane protein</topology>
    </subcellularLocation>
</comment>
<feature type="transmembrane region" description="Helical" evidence="9">
    <location>
        <begin position="389"/>
        <end position="413"/>
    </location>
</feature>
<evidence type="ECO:0000256" key="9">
    <source>
        <dbReference type="SAM" id="Phobius"/>
    </source>
</evidence>
<keyword evidence="8 9" id="KW-0472">Membrane</keyword>
<feature type="domain" description="ABC transporter" evidence="10">
    <location>
        <begin position="1"/>
        <end position="231"/>
    </location>
</feature>
<keyword evidence="7 9" id="KW-1133">Transmembrane helix</keyword>
<dbReference type="InterPro" id="IPR003439">
    <property type="entry name" value="ABC_transporter-like_ATP-bd"/>
</dbReference>
<evidence type="ECO:0000313" key="12">
    <source>
        <dbReference type="Proteomes" id="UP000759131"/>
    </source>
</evidence>
<dbReference type="InterPro" id="IPR043926">
    <property type="entry name" value="ABCG_dom"/>
</dbReference>
<feature type="transmembrane region" description="Helical" evidence="9">
    <location>
        <begin position="470"/>
        <end position="495"/>
    </location>
</feature>
<reference evidence="11" key="1">
    <citation type="submission" date="2020-11" db="EMBL/GenBank/DDBJ databases">
        <authorList>
            <person name="Tran Van P."/>
        </authorList>
    </citation>
    <scope>NUCLEOTIDE SEQUENCE</scope>
</reference>
<dbReference type="InterPro" id="IPR013525">
    <property type="entry name" value="ABC2_TM"/>
</dbReference>
<protein>
    <recommendedName>
        <fullName evidence="10">ABC transporter domain-containing protein</fullName>
    </recommendedName>
</protein>
<dbReference type="GO" id="GO:0005886">
    <property type="term" value="C:plasma membrane"/>
    <property type="evidence" value="ECO:0007669"/>
    <property type="project" value="TreeGrafter"/>
</dbReference>
<dbReference type="GO" id="GO:0140359">
    <property type="term" value="F:ABC-type transporter activity"/>
    <property type="evidence" value="ECO:0007669"/>
    <property type="project" value="InterPro"/>
</dbReference>
<evidence type="ECO:0000256" key="5">
    <source>
        <dbReference type="ARBA" id="ARBA00022741"/>
    </source>
</evidence>
<dbReference type="AlphaFoldDB" id="A0A7R9KSH0"/>
<evidence type="ECO:0000256" key="2">
    <source>
        <dbReference type="ARBA" id="ARBA00005814"/>
    </source>
</evidence>
<organism evidence="11">
    <name type="scientific">Medioppia subpectinata</name>
    <dbReference type="NCBI Taxonomy" id="1979941"/>
    <lineage>
        <taxon>Eukaryota</taxon>
        <taxon>Metazoa</taxon>
        <taxon>Ecdysozoa</taxon>
        <taxon>Arthropoda</taxon>
        <taxon>Chelicerata</taxon>
        <taxon>Arachnida</taxon>
        <taxon>Acari</taxon>
        <taxon>Acariformes</taxon>
        <taxon>Sarcoptiformes</taxon>
        <taxon>Oribatida</taxon>
        <taxon>Brachypylina</taxon>
        <taxon>Oppioidea</taxon>
        <taxon>Oppiidae</taxon>
        <taxon>Medioppia</taxon>
    </lineage>
</organism>
<evidence type="ECO:0000256" key="1">
    <source>
        <dbReference type="ARBA" id="ARBA00004141"/>
    </source>
</evidence>
<dbReference type="PANTHER" id="PTHR48041:SF78">
    <property type="entry name" value="ABC TRANSPORTER EXPRESSED IN TRACHEA, ISOFORM A"/>
    <property type="match status" value="1"/>
</dbReference>
<evidence type="ECO:0000256" key="6">
    <source>
        <dbReference type="ARBA" id="ARBA00022840"/>
    </source>
</evidence>
<keyword evidence="6" id="KW-0067">ATP-binding</keyword>
<dbReference type="Pfam" id="PF00005">
    <property type="entry name" value="ABC_tran"/>
    <property type="match status" value="1"/>
</dbReference>